<name>A0A844ZEV9_9SPHN</name>
<feature type="domain" description="Smr" evidence="2">
    <location>
        <begin position="104"/>
        <end position="193"/>
    </location>
</feature>
<evidence type="ECO:0000313" key="4">
    <source>
        <dbReference type="Proteomes" id="UP000433104"/>
    </source>
</evidence>
<dbReference type="PROSITE" id="PS50828">
    <property type="entry name" value="SMR"/>
    <property type="match status" value="1"/>
</dbReference>
<dbReference type="OrthoDB" id="7165597at2"/>
<proteinExistence type="predicted"/>
<dbReference type="Proteomes" id="UP000433104">
    <property type="component" value="Unassembled WGS sequence"/>
</dbReference>
<dbReference type="InterPro" id="IPR036063">
    <property type="entry name" value="Smr_dom_sf"/>
</dbReference>
<dbReference type="AlphaFoldDB" id="A0A844ZEV9"/>
<comment type="caution">
    <text evidence="3">The sequence shown here is derived from an EMBL/GenBank/DDBJ whole genome shotgun (WGS) entry which is preliminary data.</text>
</comment>
<dbReference type="PANTHER" id="PTHR35562:SF2">
    <property type="entry name" value="DNA ENDONUCLEASE SMRA-RELATED"/>
    <property type="match status" value="1"/>
</dbReference>
<evidence type="ECO:0000256" key="1">
    <source>
        <dbReference type="SAM" id="MobiDB-lite"/>
    </source>
</evidence>
<dbReference type="RefSeq" id="WP_160683176.1">
    <property type="nucleotide sequence ID" value="NZ_WTYW01000002.1"/>
</dbReference>
<dbReference type="SUPFAM" id="SSF160443">
    <property type="entry name" value="SMR domain-like"/>
    <property type="match status" value="1"/>
</dbReference>
<feature type="region of interest" description="Disordered" evidence="1">
    <location>
        <begin position="1"/>
        <end position="87"/>
    </location>
</feature>
<dbReference type="PANTHER" id="PTHR35562">
    <property type="entry name" value="DNA ENDONUCLEASE SMRA-RELATED"/>
    <property type="match status" value="1"/>
</dbReference>
<keyword evidence="4" id="KW-1185">Reference proteome</keyword>
<organism evidence="3 4">
    <name type="scientific">Parapontixanthobacter aurantiacus</name>
    <dbReference type="NCBI Taxonomy" id="1463599"/>
    <lineage>
        <taxon>Bacteria</taxon>
        <taxon>Pseudomonadati</taxon>
        <taxon>Pseudomonadota</taxon>
        <taxon>Alphaproteobacteria</taxon>
        <taxon>Sphingomonadales</taxon>
        <taxon>Erythrobacteraceae</taxon>
        <taxon>Parapontixanthobacter</taxon>
    </lineage>
</organism>
<dbReference type="EMBL" id="WTYW01000002">
    <property type="protein sequence ID" value="MXO86415.1"/>
    <property type="molecule type" value="Genomic_DNA"/>
</dbReference>
<dbReference type="Gene3D" id="3.30.1370.110">
    <property type="match status" value="1"/>
</dbReference>
<evidence type="ECO:0000313" key="3">
    <source>
        <dbReference type="EMBL" id="MXO86415.1"/>
    </source>
</evidence>
<gene>
    <name evidence="3" type="ORF">GRI38_10300</name>
</gene>
<sequence>MSQSGKAPRGLTPQEAESWNRLAATVTPLPGRKAEPKAGQSGAQQRSENAPKPQPTAKRPRPRQRPEGKPTPSSSHSSTSGAPGLDSHWERRIKAGGLEPDFTLDLHGHGLDAAYHRLDDGIAQARAMNARVILLIAGKHRPVEAADRGVSRGAIRAKVLDWLAAGRHGSSIAAIRKAHRRHGGEGALYLVLKRER</sequence>
<accession>A0A844ZEV9</accession>
<evidence type="ECO:0000259" key="2">
    <source>
        <dbReference type="PROSITE" id="PS50828"/>
    </source>
</evidence>
<feature type="compositionally biased region" description="Low complexity" evidence="1">
    <location>
        <begin position="70"/>
        <end position="80"/>
    </location>
</feature>
<reference evidence="3 4" key="1">
    <citation type="submission" date="2019-12" db="EMBL/GenBank/DDBJ databases">
        <title>Genomic-based taxomic classification of the family Erythrobacteraceae.</title>
        <authorList>
            <person name="Xu L."/>
        </authorList>
    </citation>
    <scope>NUCLEOTIDE SEQUENCE [LARGE SCALE GENOMIC DNA]</scope>
    <source>
        <strain evidence="3 4">MCCC 1A09962</strain>
    </source>
</reference>
<dbReference type="Pfam" id="PF01713">
    <property type="entry name" value="Smr"/>
    <property type="match status" value="1"/>
</dbReference>
<dbReference type="InterPro" id="IPR002625">
    <property type="entry name" value="Smr_dom"/>
</dbReference>
<protein>
    <submittedName>
        <fullName evidence="3">DNA mismatch repair protein MutS</fullName>
    </submittedName>
</protein>